<gene>
    <name evidence="1" type="ORF">KSS94_10265</name>
</gene>
<proteinExistence type="predicted"/>
<name>A0ABX8NAS0_9PSED</name>
<reference evidence="1" key="1">
    <citation type="journal article" date="2021" name="Microorganisms">
        <title>The Ever-Expanding Pseudomonas Genus: Description of 43 New Species and Partition of the Pseudomonas putida Group.</title>
        <authorList>
            <person name="Girard L."/>
            <person name="Lood C."/>
            <person name="Hofte M."/>
            <person name="Vandamme P."/>
            <person name="Rokni-Zadeh H."/>
            <person name="van Noort V."/>
            <person name="Lavigne R."/>
            <person name="De Mot R."/>
        </authorList>
    </citation>
    <scope>NUCLEOTIDE SEQUENCE</scope>
    <source>
        <strain evidence="1">COW40</strain>
    </source>
</reference>
<evidence type="ECO:0000313" key="1">
    <source>
        <dbReference type="EMBL" id="QXH53464.1"/>
    </source>
</evidence>
<organism evidence="1 2">
    <name type="scientific">Pseudomonas fakonensis</name>
    <dbReference type="NCBI Taxonomy" id="2842355"/>
    <lineage>
        <taxon>Bacteria</taxon>
        <taxon>Pseudomonadati</taxon>
        <taxon>Pseudomonadota</taxon>
        <taxon>Gammaproteobacteria</taxon>
        <taxon>Pseudomonadales</taxon>
        <taxon>Pseudomonadaceae</taxon>
        <taxon>Pseudomonas</taxon>
    </lineage>
</organism>
<dbReference type="Pfam" id="PF16277">
    <property type="entry name" value="DUF4926"/>
    <property type="match status" value="1"/>
</dbReference>
<dbReference type="Proteomes" id="UP001046350">
    <property type="component" value="Chromosome"/>
</dbReference>
<accession>A0ABX8NAS0</accession>
<protein>
    <submittedName>
        <fullName evidence="1">DUF4926 domain-containing protein</fullName>
    </submittedName>
</protein>
<keyword evidence="2" id="KW-1185">Reference proteome</keyword>
<dbReference type="EMBL" id="CP077076">
    <property type="protein sequence ID" value="QXH53464.1"/>
    <property type="molecule type" value="Genomic_DNA"/>
</dbReference>
<evidence type="ECO:0000313" key="2">
    <source>
        <dbReference type="Proteomes" id="UP001046350"/>
    </source>
</evidence>
<sequence>MGYLQFDVVMLLDDFPEEGLRAGDSGTVIDIYSTPVEGYEVEFCDEQGRTLALLALSSDQIRPVK</sequence>
<dbReference type="InterPro" id="IPR032568">
    <property type="entry name" value="DUF4926"/>
</dbReference>